<dbReference type="Proteomes" id="UP000582659">
    <property type="component" value="Unassembled WGS sequence"/>
</dbReference>
<dbReference type="Proteomes" id="UP000659654">
    <property type="component" value="Unassembled WGS sequence"/>
</dbReference>
<sequence>MTDWDTFLRSKESQLKPASEFLQAPIRRNEFVALLSHQKALCFGQSPLDNGRSLRLMECEKCHRLVKHVAFAHHMKRRHAVETHASASGDESQSFLLSPPRHRTLSYVSERKNELLLVLKRAKAELDSADEASTSDELKTQGVESPLKSGDENTKDLTKLASMIDTKISDIRSYSRERRSTKPRMLHPKPARISDPDCVALRTRRHLKEIEVFEHPKLEGINTDEEDSNRKQQEDISMIKMEYGGERPSSCNADECGYNADMDVKHDELPVQSSFLQELMNQPSEPLSVTPSPPPPKPISSCMTRHSTPTLNMPPVNNIVRVIRPVQKPVSVTYLRSDRSFSQNNRQSPSTSMDIVELPPRSPDMPHLEREDVVLRNEGLPGPSSRSDVVTHRQPSVYHIKEKNEPRRIHKQSLPDFQPYTNEYVDYITNVNHISYAQSDVWKQNGQKAKNIRLVPVGNATKINRPDYVNGRSMDTSRKYYLKPVGNPGNYYKQQQPRPSGHYHVPHQPVQQQHYIHNQPLPQVRPKMNRVFVFHGQKQNESDYFYPQSHPMSGRRSSSFESGLPMESSDLITISDDSDSGIGRTPLTDSGITPPSDSEDTNGSSVENGNSNILHNSTTKFFMNQRFVMIPPNFAEGQPFRQPQPPVRR</sequence>
<accession>A0A1I7RHJ5</accession>
<reference evidence="5" key="1">
    <citation type="submission" date="2016-11" db="UniProtKB">
        <authorList>
            <consortium name="WormBaseParasite"/>
        </authorList>
    </citation>
    <scope>IDENTIFICATION</scope>
</reference>
<evidence type="ECO:0000256" key="1">
    <source>
        <dbReference type="SAM" id="MobiDB-lite"/>
    </source>
</evidence>
<dbReference type="eggNOG" id="ENOG502SW9I">
    <property type="taxonomic scope" value="Eukaryota"/>
</dbReference>
<feature type="region of interest" description="Disordered" evidence="1">
    <location>
        <begin position="542"/>
        <end position="613"/>
    </location>
</feature>
<dbReference type="EMBL" id="CAJFCV020000004">
    <property type="protein sequence ID" value="CAG9115683.1"/>
    <property type="molecule type" value="Genomic_DNA"/>
</dbReference>
<protein>
    <submittedName>
        <fullName evidence="2">(pine wood nematode) hypothetical protein</fullName>
    </submittedName>
</protein>
<dbReference type="Proteomes" id="UP000095284">
    <property type="component" value="Unplaced"/>
</dbReference>
<evidence type="ECO:0000313" key="4">
    <source>
        <dbReference type="Proteomes" id="UP000659654"/>
    </source>
</evidence>
<dbReference type="WBParaSite" id="BXY_0017300.1">
    <property type="protein sequence ID" value="BXY_0017300.1"/>
    <property type="gene ID" value="BXY_0017300"/>
</dbReference>
<name>A0A1I7RHJ5_BURXY</name>
<evidence type="ECO:0000313" key="5">
    <source>
        <dbReference type="WBParaSite" id="BXY_0017300.1"/>
    </source>
</evidence>
<feature type="compositionally biased region" description="Polar residues" evidence="1">
    <location>
        <begin position="340"/>
        <end position="353"/>
    </location>
</feature>
<evidence type="ECO:0000313" key="3">
    <source>
        <dbReference type="Proteomes" id="UP000095284"/>
    </source>
</evidence>
<reference evidence="2" key="2">
    <citation type="submission" date="2020-09" db="EMBL/GenBank/DDBJ databases">
        <authorList>
            <person name="Kikuchi T."/>
        </authorList>
    </citation>
    <scope>NUCLEOTIDE SEQUENCE</scope>
    <source>
        <strain evidence="2">Ka4C1</strain>
    </source>
</reference>
<dbReference type="OrthoDB" id="5877487at2759"/>
<proteinExistence type="predicted"/>
<organism evidence="3 5">
    <name type="scientific">Bursaphelenchus xylophilus</name>
    <name type="common">Pinewood nematode worm</name>
    <name type="synonym">Aphelenchoides xylophilus</name>
    <dbReference type="NCBI Taxonomy" id="6326"/>
    <lineage>
        <taxon>Eukaryota</taxon>
        <taxon>Metazoa</taxon>
        <taxon>Ecdysozoa</taxon>
        <taxon>Nematoda</taxon>
        <taxon>Chromadorea</taxon>
        <taxon>Rhabditida</taxon>
        <taxon>Tylenchina</taxon>
        <taxon>Tylenchomorpha</taxon>
        <taxon>Aphelenchoidea</taxon>
        <taxon>Aphelenchoididae</taxon>
        <taxon>Bursaphelenchus</taxon>
    </lineage>
</organism>
<gene>
    <name evidence="2" type="ORF">BXYJ_LOCUS8968</name>
</gene>
<dbReference type="AlphaFoldDB" id="A0A1I7RHJ5"/>
<feature type="region of interest" description="Disordered" evidence="1">
    <location>
        <begin position="128"/>
        <end position="153"/>
    </location>
</feature>
<feature type="region of interest" description="Disordered" evidence="1">
    <location>
        <begin position="337"/>
        <end position="366"/>
    </location>
</feature>
<dbReference type="EMBL" id="CAJFDI010000004">
    <property type="protein sequence ID" value="CAD5226284.1"/>
    <property type="molecule type" value="Genomic_DNA"/>
</dbReference>
<evidence type="ECO:0000313" key="2">
    <source>
        <dbReference type="EMBL" id="CAD5226284.1"/>
    </source>
</evidence>
<keyword evidence="4" id="KW-1185">Reference proteome</keyword>
<feature type="compositionally biased region" description="Polar residues" evidence="1">
    <location>
        <begin position="587"/>
        <end position="613"/>
    </location>
</feature>